<dbReference type="AlphaFoldDB" id="A0A143HKG1"/>
<accession>A0A143HKG1</accession>
<feature type="domain" description="DUF4340" evidence="2">
    <location>
        <begin position="68"/>
        <end position="236"/>
    </location>
</feature>
<dbReference type="GeneID" id="76607318"/>
<reference evidence="4" key="1">
    <citation type="submission" date="2016-03" db="EMBL/GenBank/DDBJ databases">
        <authorList>
            <person name="Lee Y.-S."/>
            <person name="Choi Y.-L."/>
        </authorList>
    </citation>
    <scope>NUCLEOTIDE SEQUENCE [LARGE SCALE GENOMIC DNA]</scope>
    <source>
        <strain evidence="4">DAU221</strain>
    </source>
</reference>
<evidence type="ECO:0000313" key="3">
    <source>
        <dbReference type="EMBL" id="AMX01950.1"/>
    </source>
</evidence>
<evidence type="ECO:0000313" key="4">
    <source>
        <dbReference type="Proteomes" id="UP000076077"/>
    </source>
</evidence>
<evidence type="ECO:0000259" key="2">
    <source>
        <dbReference type="Pfam" id="PF14238"/>
    </source>
</evidence>
<dbReference type="KEGG" id="mthd:A3224_04540"/>
<keyword evidence="4" id="KW-1185">Reference proteome</keyword>
<dbReference type="OrthoDB" id="5431982at2"/>
<organism evidence="3 4">
    <name type="scientific">Microbulbifer thermotolerans</name>
    <dbReference type="NCBI Taxonomy" id="252514"/>
    <lineage>
        <taxon>Bacteria</taxon>
        <taxon>Pseudomonadati</taxon>
        <taxon>Pseudomonadota</taxon>
        <taxon>Gammaproteobacteria</taxon>
        <taxon>Cellvibrionales</taxon>
        <taxon>Microbulbiferaceae</taxon>
        <taxon>Microbulbifer</taxon>
    </lineage>
</organism>
<dbReference type="InterPro" id="IPR025641">
    <property type="entry name" value="DUF4340"/>
</dbReference>
<name>A0A143HKG1_MICTH</name>
<protein>
    <recommendedName>
        <fullName evidence="2">DUF4340 domain-containing protein</fullName>
    </recommendedName>
</protein>
<dbReference type="Proteomes" id="UP000076077">
    <property type="component" value="Chromosome"/>
</dbReference>
<feature type="compositionally biased region" description="Basic and acidic residues" evidence="1">
    <location>
        <begin position="301"/>
        <end position="314"/>
    </location>
</feature>
<dbReference type="Pfam" id="PF14238">
    <property type="entry name" value="DUF4340"/>
    <property type="match status" value="1"/>
</dbReference>
<dbReference type="EMBL" id="CP014864">
    <property type="protein sequence ID" value="AMX01950.1"/>
    <property type="molecule type" value="Genomic_DNA"/>
</dbReference>
<dbReference type="RefSeq" id="WP_067152042.1">
    <property type="nucleotide sequence ID" value="NZ_CP014864.1"/>
</dbReference>
<sequence>MKKLQFYLSGFLALQLILAAGLFWREQHQQSLQQQREALLAVTPGQLQRLEISAGDDTVSLKKEGDHWLLPELHNLPVDSEKLQSLLDKIADLKAGWPVATSAASHERFEVAEDKFQKRLRFYSGGEKPVAELYVGTSPGFRKVHVRAAGDDAIYAVTLNSYEMPAQANNWLDKQLLAAGDVERITGPDYRLEKREGKWQFAEGEKKLDADKARQLAVALRSLRITKPADEVPEADPVRLQVAGSEGELEYEFMQADDRFFVRRGDREQLFELSRYDYERIADLRNEALVLEEKEEPEQTAEEKPEEEKNAAKS</sequence>
<evidence type="ECO:0000256" key="1">
    <source>
        <dbReference type="SAM" id="MobiDB-lite"/>
    </source>
</evidence>
<gene>
    <name evidence="3" type="ORF">A3224_04540</name>
</gene>
<dbReference type="STRING" id="252514.A3224_04540"/>
<proteinExistence type="predicted"/>
<feature type="region of interest" description="Disordered" evidence="1">
    <location>
        <begin position="290"/>
        <end position="314"/>
    </location>
</feature>